<evidence type="ECO:0000256" key="2">
    <source>
        <dbReference type="ARBA" id="ARBA00023136"/>
    </source>
</evidence>
<dbReference type="PANTHER" id="PTHR14309:SF12">
    <property type="entry name" value="PH DOMAIN-CONTAINING PROTEIN"/>
    <property type="match status" value="1"/>
</dbReference>
<proteinExistence type="predicted"/>
<organism evidence="4 5">
    <name type="scientific">Panagrolaimus superbus</name>
    <dbReference type="NCBI Taxonomy" id="310955"/>
    <lineage>
        <taxon>Eukaryota</taxon>
        <taxon>Metazoa</taxon>
        <taxon>Ecdysozoa</taxon>
        <taxon>Nematoda</taxon>
        <taxon>Chromadorea</taxon>
        <taxon>Rhabditida</taxon>
        <taxon>Tylenchina</taxon>
        <taxon>Panagrolaimomorpha</taxon>
        <taxon>Panagrolaimoidea</taxon>
        <taxon>Panagrolaimidae</taxon>
        <taxon>Panagrolaimus</taxon>
    </lineage>
</organism>
<dbReference type="AlphaFoldDB" id="A0A914Z742"/>
<keyword evidence="2" id="KW-0472">Membrane</keyword>
<dbReference type="InterPro" id="IPR001849">
    <property type="entry name" value="PH_domain"/>
</dbReference>
<dbReference type="GO" id="GO:0045595">
    <property type="term" value="P:regulation of cell differentiation"/>
    <property type="evidence" value="ECO:0007669"/>
    <property type="project" value="TreeGrafter"/>
</dbReference>
<dbReference type="GO" id="GO:0016020">
    <property type="term" value="C:membrane"/>
    <property type="evidence" value="ECO:0007669"/>
    <property type="project" value="UniProtKB-SubCell"/>
</dbReference>
<dbReference type="SUPFAM" id="SSF50729">
    <property type="entry name" value="PH domain-like"/>
    <property type="match status" value="1"/>
</dbReference>
<dbReference type="Proteomes" id="UP000887577">
    <property type="component" value="Unplaced"/>
</dbReference>
<accession>A0A914Z742</accession>
<evidence type="ECO:0000256" key="1">
    <source>
        <dbReference type="ARBA" id="ARBA00004370"/>
    </source>
</evidence>
<dbReference type="SMART" id="SM00233">
    <property type="entry name" value="PH"/>
    <property type="match status" value="1"/>
</dbReference>
<evidence type="ECO:0000259" key="3">
    <source>
        <dbReference type="PROSITE" id="PS50003"/>
    </source>
</evidence>
<dbReference type="InterPro" id="IPR039680">
    <property type="entry name" value="PLEKHB1/2"/>
</dbReference>
<name>A0A914Z742_9BILA</name>
<feature type="domain" description="PH" evidence="3">
    <location>
        <begin position="7"/>
        <end position="122"/>
    </location>
</feature>
<protein>
    <submittedName>
        <fullName evidence="5">PH domain-containing protein</fullName>
    </submittedName>
</protein>
<dbReference type="InterPro" id="IPR011993">
    <property type="entry name" value="PH-like_dom_sf"/>
</dbReference>
<comment type="subcellular location">
    <subcellularLocation>
        <location evidence="1">Membrane</location>
    </subcellularLocation>
</comment>
<dbReference type="Gene3D" id="2.30.29.30">
    <property type="entry name" value="Pleckstrin-homology domain (PH domain)/Phosphotyrosine-binding domain (PTB)"/>
    <property type="match status" value="1"/>
</dbReference>
<dbReference type="PANTHER" id="PTHR14309">
    <property type="entry name" value="EXPRESSED PROTEIN"/>
    <property type="match status" value="1"/>
</dbReference>
<dbReference type="PROSITE" id="PS50003">
    <property type="entry name" value="PH_DOMAIN"/>
    <property type="match status" value="1"/>
</dbReference>
<reference evidence="5" key="1">
    <citation type="submission" date="2022-11" db="UniProtKB">
        <authorList>
            <consortium name="WormBaseParasite"/>
        </authorList>
    </citation>
    <scope>IDENTIFICATION</scope>
</reference>
<evidence type="ECO:0000313" key="5">
    <source>
        <dbReference type="WBParaSite" id="PSU_v2.g8512.t1"/>
    </source>
</evidence>
<evidence type="ECO:0000313" key="4">
    <source>
        <dbReference type="Proteomes" id="UP000887577"/>
    </source>
</evidence>
<keyword evidence="4" id="KW-1185">Reference proteome</keyword>
<dbReference type="WBParaSite" id="PSU_v2.g8512.t1">
    <property type="protein sequence ID" value="PSU_v2.g8512.t1"/>
    <property type="gene ID" value="PSU_v2.g8512"/>
</dbReference>
<sequence length="214" mass="24744">MENNDKTIIHSGTVQYYKTTSFSSKWKEVHGVLYSNSTFEWWNKKKPTKQMGSINLKNLIPYFCIGSQTTSIIGKPILDKKWNSNALIAIAKNEKINKIYWFYFDSESILEAWINGITLTLPNPEINPSHALKNNNNIENGRGRCNTFSVNYCAFSNDDSYLSKTITDYGFGNLFHRKSTHFVYHAINERHRQQRNSIAADTINLKSRKVFQCP</sequence>